<evidence type="ECO:0000256" key="11">
    <source>
        <dbReference type="ARBA" id="ARBA00022777"/>
    </source>
</evidence>
<keyword evidence="10" id="KW-0547">Nucleotide-binding</keyword>
<dbReference type="PROSITE" id="PS50927">
    <property type="entry name" value="BULB_LECTIN"/>
    <property type="match status" value="1"/>
</dbReference>
<dbReference type="EMBL" id="CM017327">
    <property type="protein sequence ID" value="KAE8100304.1"/>
    <property type="molecule type" value="Genomic_DNA"/>
</dbReference>
<evidence type="ECO:0000256" key="18">
    <source>
        <dbReference type="ARBA" id="ARBA00047899"/>
    </source>
</evidence>
<keyword evidence="5" id="KW-0808">Transferase</keyword>
<evidence type="ECO:0000256" key="6">
    <source>
        <dbReference type="ARBA" id="ARBA00022692"/>
    </source>
</evidence>
<feature type="domain" description="Bulb-type lectin" evidence="22">
    <location>
        <begin position="23"/>
        <end position="145"/>
    </location>
</feature>
<dbReference type="Gene3D" id="2.90.10.10">
    <property type="entry name" value="Bulb-type lectin domain"/>
    <property type="match status" value="2"/>
</dbReference>
<evidence type="ECO:0000256" key="5">
    <source>
        <dbReference type="ARBA" id="ARBA00022679"/>
    </source>
</evidence>
<evidence type="ECO:0000256" key="3">
    <source>
        <dbReference type="ARBA" id="ARBA00022475"/>
    </source>
</evidence>
<comment type="subcellular location">
    <subcellularLocation>
        <location evidence="1">Cell membrane</location>
        <topology evidence="1">Single-pass type I membrane protein</topology>
    </subcellularLocation>
</comment>
<keyword evidence="14 20" id="KW-0472">Membrane</keyword>
<accession>A0A5N6RLH2</accession>
<evidence type="ECO:0000256" key="10">
    <source>
        <dbReference type="ARBA" id="ARBA00022741"/>
    </source>
</evidence>
<feature type="transmembrane region" description="Helical" evidence="20">
    <location>
        <begin position="430"/>
        <end position="454"/>
    </location>
</feature>
<evidence type="ECO:0000256" key="7">
    <source>
        <dbReference type="ARBA" id="ARBA00022729"/>
    </source>
</evidence>
<keyword evidence="6 20" id="KW-0812">Transmembrane</keyword>
<dbReference type="CDD" id="cd00028">
    <property type="entry name" value="B_lectin"/>
    <property type="match status" value="1"/>
</dbReference>
<keyword evidence="15" id="KW-1015">Disulfide bond</keyword>
<keyword evidence="8" id="KW-0430">Lectin</keyword>
<dbReference type="EC" id="2.7.11.1" evidence="2"/>
<evidence type="ECO:0000256" key="9">
    <source>
        <dbReference type="ARBA" id="ARBA00022737"/>
    </source>
</evidence>
<dbReference type="PANTHER" id="PTHR47974:SF24">
    <property type="entry name" value="RECEPTOR-LIKE SERINE_THREONINE-PROTEIN KINASE"/>
    <property type="match status" value="1"/>
</dbReference>
<dbReference type="InterPro" id="IPR036426">
    <property type="entry name" value="Bulb-type_lectin_dom_sf"/>
</dbReference>
<evidence type="ECO:0000256" key="15">
    <source>
        <dbReference type="ARBA" id="ARBA00023157"/>
    </source>
</evidence>
<name>A0A5N6RLH2_9ROSI</name>
<evidence type="ECO:0000256" key="4">
    <source>
        <dbReference type="ARBA" id="ARBA00022527"/>
    </source>
</evidence>
<dbReference type="Pfam" id="PF00954">
    <property type="entry name" value="S_locus_glycop"/>
    <property type="match status" value="1"/>
</dbReference>
<dbReference type="GO" id="GO:0048544">
    <property type="term" value="P:recognition of pollen"/>
    <property type="evidence" value="ECO:0007669"/>
    <property type="project" value="InterPro"/>
</dbReference>
<dbReference type="GO" id="GO:0005524">
    <property type="term" value="F:ATP binding"/>
    <property type="evidence" value="ECO:0007669"/>
    <property type="project" value="UniProtKB-KW"/>
</dbReference>
<dbReference type="GO" id="GO:0005886">
    <property type="term" value="C:plasma membrane"/>
    <property type="evidence" value="ECO:0007669"/>
    <property type="project" value="UniProtKB-SubCell"/>
</dbReference>
<dbReference type="FunFam" id="2.90.10.10:FF:000025">
    <property type="entry name" value="G-type lectin S-receptor-like serine/threonine-protein kinase"/>
    <property type="match status" value="1"/>
</dbReference>
<comment type="catalytic activity">
    <reaction evidence="18">
        <text>L-threonyl-[protein] + ATP = O-phospho-L-threonyl-[protein] + ADP + H(+)</text>
        <dbReference type="Rhea" id="RHEA:46608"/>
        <dbReference type="Rhea" id="RHEA-COMP:11060"/>
        <dbReference type="Rhea" id="RHEA-COMP:11605"/>
        <dbReference type="ChEBI" id="CHEBI:15378"/>
        <dbReference type="ChEBI" id="CHEBI:30013"/>
        <dbReference type="ChEBI" id="CHEBI:30616"/>
        <dbReference type="ChEBI" id="CHEBI:61977"/>
        <dbReference type="ChEBI" id="CHEBI:456216"/>
        <dbReference type="EC" id="2.7.11.1"/>
    </reaction>
</comment>
<dbReference type="PANTHER" id="PTHR47974">
    <property type="entry name" value="OS07G0415500 PROTEIN"/>
    <property type="match status" value="1"/>
</dbReference>
<evidence type="ECO:0000256" key="12">
    <source>
        <dbReference type="ARBA" id="ARBA00022840"/>
    </source>
</evidence>
<keyword evidence="7 21" id="KW-0732">Signal</keyword>
<feature type="signal peptide" evidence="21">
    <location>
        <begin position="1"/>
        <end position="21"/>
    </location>
</feature>
<proteinExistence type="predicted"/>
<keyword evidence="9" id="KW-0677">Repeat</keyword>
<dbReference type="GO" id="GO:0030246">
    <property type="term" value="F:carbohydrate binding"/>
    <property type="evidence" value="ECO:0007669"/>
    <property type="project" value="UniProtKB-KW"/>
</dbReference>
<keyword evidence="3" id="KW-1003">Cell membrane</keyword>
<keyword evidence="16" id="KW-0675">Receptor</keyword>
<dbReference type="SUPFAM" id="SSF51110">
    <property type="entry name" value="alpha-D-mannose-specific plant lectins"/>
    <property type="match status" value="1"/>
</dbReference>
<evidence type="ECO:0000256" key="20">
    <source>
        <dbReference type="SAM" id="Phobius"/>
    </source>
</evidence>
<evidence type="ECO:0000259" key="22">
    <source>
        <dbReference type="PROSITE" id="PS50927"/>
    </source>
</evidence>
<organism evidence="23 24">
    <name type="scientific">Carpinus fangiana</name>
    <dbReference type="NCBI Taxonomy" id="176857"/>
    <lineage>
        <taxon>Eukaryota</taxon>
        <taxon>Viridiplantae</taxon>
        <taxon>Streptophyta</taxon>
        <taxon>Embryophyta</taxon>
        <taxon>Tracheophyta</taxon>
        <taxon>Spermatophyta</taxon>
        <taxon>Magnoliopsida</taxon>
        <taxon>eudicotyledons</taxon>
        <taxon>Gunneridae</taxon>
        <taxon>Pentapetalae</taxon>
        <taxon>rosids</taxon>
        <taxon>fabids</taxon>
        <taxon>Fagales</taxon>
        <taxon>Betulaceae</taxon>
        <taxon>Carpinus</taxon>
    </lineage>
</organism>
<protein>
    <recommendedName>
        <fullName evidence="2">non-specific serine/threonine protein kinase</fullName>
        <ecNumber evidence="2">2.7.11.1</ecNumber>
    </recommendedName>
</protein>
<gene>
    <name evidence="23" type="ORF">FH972_018214</name>
</gene>
<evidence type="ECO:0000256" key="8">
    <source>
        <dbReference type="ARBA" id="ARBA00022734"/>
    </source>
</evidence>
<keyword evidence="4" id="KW-0723">Serine/threonine-protein kinase</keyword>
<dbReference type="Proteomes" id="UP000327013">
    <property type="component" value="Chromosome 7"/>
</dbReference>
<dbReference type="InterPro" id="IPR001480">
    <property type="entry name" value="Bulb-type_lectin_dom"/>
</dbReference>
<dbReference type="SMART" id="SM00108">
    <property type="entry name" value="B_lectin"/>
    <property type="match status" value="1"/>
</dbReference>
<dbReference type="InterPro" id="IPR000858">
    <property type="entry name" value="S_locus_glycoprot_dom"/>
</dbReference>
<evidence type="ECO:0000256" key="13">
    <source>
        <dbReference type="ARBA" id="ARBA00022989"/>
    </source>
</evidence>
<evidence type="ECO:0000256" key="21">
    <source>
        <dbReference type="SAM" id="SignalP"/>
    </source>
</evidence>
<evidence type="ECO:0000256" key="16">
    <source>
        <dbReference type="ARBA" id="ARBA00023170"/>
    </source>
</evidence>
<evidence type="ECO:0000256" key="19">
    <source>
        <dbReference type="ARBA" id="ARBA00048679"/>
    </source>
</evidence>
<comment type="catalytic activity">
    <reaction evidence="19">
        <text>L-seryl-[protein] + ATP = O-phospho-L-seryl-[protein] + ADP + H(+)</text>
        <dbReference type="Rhea" id="RHEA:17989"/>
        <dbReference type="Rhea" id="RHEA-COMP:9863"/>
        <dbReference type="Rhea" id="RHEA-COMP:11604"/>
        <dbReference type="ChEBI" id="CHEBI:15378"/>
        <dbReference type="ChEBI" id="CHEBI:29999"/>
        <dbReference type="ChEBI" id="CHEBI:30616"/>
        <dbReference type="ChEBI" id="CHEBI:83421"/>
        <dbReference type="ChEBI" id="CHEBI:456216"/>
        <dbReference type="EC" id="2.7.11.1"/>
    </reaction>
</comment>
<keyword evidence="12" id="KW-0067">ATP-binding</keyword>
<dbReference type="FunFam" id="2.90.10.10:FF:000016">
    <property type="entry name" value="G-type lectin S-receptor-like serine/threonine-protein kinase"/>
    <property type="match status" value="1"/>
</dbReference>
<sequence>MTPKIQTILLSIILLPTISLAMVTIISPGSTLYASNTSQAWSSPNGTFSLGFIPINPPTSPPTFLAAIIYSGGIPIWSAGTIPVDSAAYLQLHPTEGNLRLVNGSGHTVWDSATANLGVSSASLDDYGNLVLTRNGTFPIWASFEHPTDTVVPWQKFSTRHVLRNGLYSFRLLSNGNVNLKWNDSTAYWSRGTLNSSNKTNLTSPTLGLQSTGILSVSDPTLTRGDIMAYSNDYNQPGEIFRFLRLDSDGNLRMYGSDRGSGIQTVRWVAVEDQCRVFGYCGNMGICSYSGKNPICRCPSQNFELVDPEDSRKGCKRKVETKDCAGSLTMLTIEHTLFLTFPPQSIFNVEGSQIYFVGISSCRMSCLISPTCDASTILSDGEGMCYYKTPGFISGYTNPALPSTSYVKVCSPAVPNASPSMRSDGLRMHAWALAMVVVGTILGLIALEGSLWWWCCRSGRKIGGLSAKYALIEYASGAPVEFSYRELRRLTKERLGGQEVDVEQVMRAIQVSFWCIQEQPSQRPRMGKVVHMLEGITEIHRPPPPKALNALLLQP</sequence>
<evidence type="ECO:0000256" key="2">
    <source>
        <dbReference type="ARBA" id="ARBA00012513"/>
    </source>
</evidence>
<dbReference type="OrthoDB" id="1918782at2759"/>
<keyword evidence="17" id="KW-0325">Glycoprotein</keyword>
<keyword evidence="13 20" id="KW-1133">Transmembrane helix</keyword>
<evidence type="ECO:0000256" key="1">
    <source>
        <dbReference type="ARBA" id="ARBA00004251"/>
    </source>
</evidence>
<keyword evidence="24" id="KW-1185">Reference proteome</keyword>
<evidence type="ECO:0000313" key="23">
    <source>
        <dbReference type="EMBL" id="KAE8100304.1"/>
    </source>
</evidence>
<dbReference type="Pfam" id="PF01453">
    <property type="entry name" value="B_lectin"/>
    <property type="match status" value="1"/>
</dbReference>
<feature type="chain" id="PRO_5024385512" description="non-specific serine/threonine protein kinase" evidence="21">
    <location>
        <begin position="22"/>
        <end position="555"/>
    </location>
</feature>
<evidence type="ECO:0000256" key="14">
    <source>
        <dbReference type="ARBA" id="ARBA00023136"/>
    </source>
</evidence>
<evidence type="ECO:0000256" key="17">
    <source>
        <dbReference type="ARBA" id="ARBA00023180"/>
    </source>
</evidence>
<dbReference type="GO" id="GO:0004674">
    <property type="term" value="F:protein serine/threonine kinase activity"/>
    <property type="evidence" value="ECO:0007669"/>
    <property type="project" value="UniProtKB-KW"/>
</dbReference>
<evidence type="ECO:0000313" key="24">
    <source>
        <dbReference type="Proteomes" id="UP000327013"/>
    </source>
</evidence>
<reference evidence="23 24" key="1">
    <citation type="submission" date="2019-06" db="EMBL/GenBank/DDBJ databases">
        <title>A chromosomal-level reference genome of Carpinus fangiana (Coryloideae, Betulaceae).</title>
        <authorList>
            <person name="Yang X."/>
            <person name="Wang Z."/>
            <person name="Zhang L."/>
            <person name="Hao G."/>
            <person name="Liu J."/>
            <person name="Yang Y."/>
        </authorList>
    </citation>
    <scope>NUCLEOTIDE SEQUENCE [LARGE SCALE GENOMIC DNA]</scope>
    <source>
        <strain evidence="23">Cfa_2016G</strain>
        <tissue evidence="23">Leaf</tissue>
    </source>
</reference>
<dbReference type="AlphaFoldDB" id="A0A5N6RLH2"/>
<keyword evidence="11" id="KW-0418">Kinase</keyword>